<evidence type="ECO:0000313" key="1">
    <source>
        <dbReference type="EMBL" id="KXS08939.1"/>
    </source>
</evidence>
<dbReference type="CDD" id="cd12148">
    <property type="entry name" value="fungal_TF_MHR"/>
    <property type="match status" value="1"/>
</dbReference>
<keyword evidence="2" id="KW-1185">Reference proteome</keyword>
<proteinExistence type="predicted"/>
<dbReference type="OrthoDB" id="2182730at2759"/>
<organism evidence="1 2">
    <name type="scientific">Gonapodya prolifera (strain JEL478)</name>
    <name type="common">Monoblepharis prolifera</name>
    <dbReference type="NCBI Taxonomy" id="1344416"/>
    <lineage>
        <taxon>Eukaryota</taxon>
        <taxon>Fungi</taxon>
        <taxon>Fungi incertae sedis</taxon>
        <taxon>Chytridiomycota</taxon>
        <taxon>Chytridiomycota incertae sedis</taxon>
        <taxon>Monoblepharidomycetes</taxon>
        <taxon>Monoblepharidales</taxon>
        <taxon>Gonapodyaceae</taxon>
        <taxon>Gonapodya</taxon>
    </lineage>
</organism>
<accession>A0A138ZWQ1</accession>
<evidence type="ECO:0000313" key="2">
    <source>
        <dbReference type="Proteomes" id="UP000070544"/>
    </source>
</evidence>
<name>A0A138ZWQ1_GONPJ</name>
<reference evidence="1 2" key="1">
    <citation type="journal article" date="2015" name="Genome Biol. Evol.">
        <title>Phylogenomic analyses indicate that early fungi evolved digesting cell walls of algal ancestors of land plants.</title>
        <authorList>
            <person name="Chang Y."/>
            <person name="Wang S."/>
            <person name="Sekimoto S."/>
            <person name="Aerts A.L."/>
            <person name="Choi C."/>
            <person name="Clum A."/>
            <person name="LaButti K.M."/>
            <person name="Lindquist E.A."/>
            <person name="Yee Ngan C."/>
            <person name="Ohm R.A."/>
            <person name="Salamov A.A."/>
            <person name="Grigoriev I.V."/>
            <person name="Spatafora J.W."/>
            <person name="Berbee M.L."/>
        </authorList>
    </citation>
    <scope>NUCLEOTIDE SEQUENCE [LARGE SCALE GENOMIC DNA]</scope>
    <source>
        <strain evidence="1 2">JEL478</strain>
    </source>
</reference>
<gene>
    <name evidence="1" type="ORF">M427DRAFT_39779</name>
</gene>
<protein>
    <recommendedName>
        <fullName evidence="3">Transcription factor domain-containing protein</fullName>
    </recommendedName>
</protein>
<dbReference type="EMBL" id="KQ965912">
    <property type="protein sequence ID" value="KXS08939.1"/>
    <property type="molecule type" value="Genomic_DNA"/>
</dbReference>
<dbReference type="Proteomes" id="UP000070544">
    <property type="component" value="Unassembled WGS sequence"/>
</dbReference>
<dbReference type="AlphaFoldDB" id="A0A138ZWQ1"/>
<sequence length="491" mass="54698">MHPQNFNTGAKSLNAPLILSMMAIGCLYHDDLSFRKTHQKSLSSYTVRLLPAANSQLSGTIDHVQTLLHIAISYRQGLHKDLFVAAMADCVASLQCLMQKDPAFRQRDSGVQAQTLRDWIAEEEVQRNAWVAAWLDRIITERTREHHKLGAIEDVGIIPLPTDEELWRLTQAVDTIELTPSLSTPPTTNSFSQARVLADHLTLALTTWLVRLHTSVGAFPPPVHFTLESALKTPQPDSSVVHPFILETPWALMLLKQYHLLWVFWMSPIRLDITVSHAPHKPSTGARPSMPGFVCPLCDMLLYKCGPAGIAPPNIAAWIYGPMYTTCMAHSGLALDVFEATVAAHSLKQVYDYVAGGWDLNPARAILPFYVTIKELLQGKSMPSVVSGRVVHDSNLPALINCTGKYVTSVLRVMSKHDREWRLSAARVYLIERLFTAILHLSTVDELNQSWGLILNEAGARWRMLASEAEEPTLDLPFAKGSEEVDELIPK</sequence>
<evidence type="ECO:0008006" key="3">
    <source>
        <dbReference type="Google" id="ProtNLM"/>
    </source>
</evidence>